<dbReference type="CDD" id="cd11386">
    <property type="entry name" value="MCP_signal"/>
    <property type="match status" value="1"/>
</dbReference>
<dbReference type="PROSITE" id="PS50111">
    <property type="entry name" value="CHEMOTAXIS_TRANSDUC_2"/>
    <property type="match status" value="1"/>
</dbReference>
<dbReference type="STRING" id="593750.Metfor_2039"/>
<dbReference type="GO" id="GO:0016020">
    <property type="term" value="C:membrane"/>
    <property type="evidence" value="ECO:0007669"/>
    <property type="project" value="InterPro"/>
</dbReference>
<dbReference type="InParanoid" id="L0HE90"/>
<dbReference type="PRINTS" id="PR00260">
    <property type="entry name" value="CHEMTRNSDUCR"/>
</dbReference>
<gene>
    <name evidence="5" type="ordered locus">Metfor_2039</name>
</gene>
<dbReference type="InterPro" id="IPR035965">
    <property type="entry name" value="PAS-like_dom_sf"/>
</dbReference>
<dbReference type="Pfam" id="PF13426">
    <property type="entry name" value="PAS_9"/>
    <property type="match status" value="1"/>
</dbReference>
<evidence type="ECO:0000256" key="3">
    <source>
        <dbReference type="PROSITE-ProRule" id="PRU00284"/>
    </source>
</evidence>
<name>L0HE90_METFS</name>
<sequence length="492" mass="53385">MVNLKDYEAIFEQTPIAQLLVDKDYKNILANQELCRITGVSKDIILSIKITDFKDRGILKYLKDTGETFEDAVSRKRTVHGQSTIETPKGKIEVLRTITPLLDEKGEIEYVYIAYNDVTKMVKAQDYVVNEVNEMARIYGIMAQGDLTQRYTITEPDADTRENYEILTKLRDAVRGILVSLENNIGDVNKRMQNLTTTSDSATRSVEDASKSVNQTARNAGLVSENAQKSSEGIEQMAKAMQDMSAAVEEITSSMESVSTQANNAKDSAKTGAGLAENVNKDMTEITTSAGTTYEVIQNIEKQMTDIGKIIVLIRDIASQTNLLALNAAIEAARAGEHGRGFAVVAAEVKSLAQESRSSAEKIEEMIIQLNVATKKAADGMEGAQALVKKGVIEAQQALEAFKTIQKAAEMVANSASEVAAATQEQAATTEEITASVNEVAHLIERTAKEAGDAAAATEESAAAIDEISHMIKTVNDVALGAMEANRRFKVD</sequence>
<feature type="domain" description="Methyl-accepting transducer" evidence="4">
    <location>
        <begin position="205"/>
        <end position="441"/>
    </location>
</feature>
<dbReference type="HOGENOM" id="CLU_000445_107_18_2"/>
<dbReference type="NCBIfam" id="TIGR00229">
    <property type="entry name" value="sensory_box"/>
    <property type="match status" value="1"/>
</dbReference>
<dbReference type="EMBL" id="CP003167">
    <property type="protein sequence ID" value="AGB03052.1"/>
    <property type="molecule type" value="Genomic_DNA"/>
</dbReference>
<evidence type="ECO:0000259" key="4">
    <source>
        <dbReference type="PROSITE" id="PS50111"/>
    </source>
</evidence>
<reference evidence="5 6" key="2">
    <citation type="journal article" date="2014" name="Genome Announc.">
        <title>Complete Genome Sequence of Methanoregula formicica SMSPT, a Mesophilic Hydrogenotrophic Methanogen Isolated from a Methanogenic Upflow Anaerobic Sludge Blanket Reactor.</title>
        <authorList>
            <person name="Yamamoto K."/>
            <person name="Tamaki H."/>
            <person name="Cadillo-Quiroz H."/>
            <person name="Imachi H."/>
            <person name="Kyrpides N."/>
            <person name="Woyke T."/>
            <person name="Goodwin L."/>
            <person name="Zinder S.H."/>
            <person name="Kamagata Y."/>
            <person name="Liu W.T."/>
        </authorList>
    </citation>
    <scope>NUCLEOTIDE SEQUENCE [LARGE SCALE GENOMIC DNA]</scope>
    <source>
        <strain evidence="6">DSM 22288 / NBRC 105244 / SMSP</strain>
    </source>
</reference>
<dbReference type="KEGG" id="mfo:Metfor_2039"/>
<keyword evidence="6" id="KW-1185">Reference proteome</keyword>
<dbReference type="eggNOG" id="arCOG02318">
    <property type="taxonomic scope" value="Archaea"/>
</dbReference>
<dbReference type="GO" id="GO:0004888">
    <property type="term" value="F:transmembrane signaling receptor activity"/>
    <property type="evidence" value="ECO:0007669"/>
    <property type="project" value="InterPro"/>
</dbReference>
<dbReference type="SUPFAM" id="SSF58104">
    <property type="entry name" value="Methyl-accepting chemotaxis protein (MCP) signaling domain"/>
    <property type="match status" value="1"/>
</dbReference>
<dbReference type="RefSeq" id="WP_015286015.1">
    <property type="nucleotide sequence ID" value="NC_019943.1"/>
</dbReference>
<dbReference type="Gene3D" id="3.30.450.20">
    <property type="entry name" value="PAS domain"/>
    <property type="match status" value="1"/>
</dbReference>
<dbReference type="Pfam" id="PF00015">
    <property type="entry name" value="MCPsignal"/>
    <property type="match status" value="1"/>
</dbReference>
<dbReference type="SMART" id="SM00283">
    <property type="entry name" value="MA"/>
    <property type="match status" value="1"/>
</dbReference>
<dbReference type="InterPro" id="IPR004090">
    <property type="entry name" value="Chemotax_Me-accpt_rcpt"/>
</dbReference>
<evidence type="ECO:0000256" key="1">
    <source>
        <dbReference type="ARBA" id="ARBA00023224"/>
    </source>
</evidence>
<accession>L0HE90</accession>
<dbReference type="PANTHER" id="PTHR32089">
    <property type="entry name" value="METHYL-ACCEPTING CHEMOTAXIS PROTEIN MCPB"/>
    <property type="match status" value="1"/>
</dbReference>
<dbReference type="AlphaFoldDB" id="L0HE90"/>
<dbReference type="GO" id="GO:0007165">
    <property type="term" value="P:signal transduction"/>
    <property type="evidence" value="ECO:0007669"/>
    <property type="project" value="UniProtKB-KW"/>
</dbReference>
<protein>
    <submittedName>
        <fullName evidence="5">PAS domain S-box</fullName>
    </submittedName>
</protein>
<comment type="similarity">
    <text evidence="2">Belongs to the methyl-accepting chemotaxis (MCP) protein family.</text>
</comment>
<organism evidence="5 6">
    <name type="scientific">Methanoregula formicica (strain DSM 22288 / NBRC 105244 / SMSP)</name>
    <dbReference type="NCBI Taxonomy" id="593750"/>
    <lineage>
        <taxon>Archaea</taxon>
        <taxon>Methanobacteriati</taxon>
        <taxon>Methanobacteriota</taxon>
        <taxon>Stenosarchaea group</taxon>
        <taxon>Methanomicrobia</taxon>
        <taxon>Methanomicrobiales</taxon>
        <taxon>Methanoregulaceae</taxon>
        <taxon>Methanoregula</taxon>
    </lineage>
</organism>
<evidence type="ECO:0000313" key="5">
    <source>
        <dbReference type="EMBL" id="AGB03052.1"/>
    </source>
</evidence>
<evidence type="ECO:0000256" key="2">
    <source>
        <dbReference type="ARBA" id="ARBA00029447"/>
    </source>
</evidence>
<keyword evidence="1 3" id="KW-0807">Transducer</keyword>
<dbReference type="InterPro" id="IPR004089">
    <property type="entry name" value="MCPsignal_dom"/>
</dbReference>
<dbReference type="PANTHER" id="PTHR32089:SF112">
    <property type="entry name" value="LYSOZYME-LIKE PROTEIN-RELATED"/>
    <property type="match status" value="1"/>
</dbReference>
<dbReference type="GeneID" id="14309432"/>
<reference evidence="6" key="1">
    <citation type="submission" date="2011-12" db="EMBL/GenBank/DDBJ databases">
        <title>Complete sequence of Methanoregula formicicum SMSP.</title>
        <authorList>
            <person name="Lucas S."/>
            <person name="Han J."/>
            <person name="Lapidus A."/>
            <person name="Cheng J.-F."/>
            <person name="Goodwin L."/>
            <person name="Pitluck S."/>
            <person name="Peters L."/>
            <person name="Ovchinnikova G."/>
            <person name="Teshima H."/>
            <person name="Detter J.C."/>
            <person name="Han C."/>
            <person name="Tapia R."/>
            <person name="Land M."/>
            <person name="Hauser L."/>
            <person name="Kyrpides N."/>
            <person name="Ivanova N."/>
            <person name="Pagani I."/>
            <person name="Imachi H."/>
            <person name="Tamaki H."/>
            <person name="Sekiguchi Y."/>
            <person name="Kamagata Y."/>
            <person name="Cadillo-Quiroz H."/>
            <person name="Zinder S."/>
            <person name="Liu W.-T."/>
            <person name="Woyke T."/>
        </authorList>
    </citation>
    <scope>NUCLEOTIDE SEQUENCE [LARGE SCALE GENOMIC DNA]</scope>
    <source>
        <strain evidence="6">DSM 22288 / NBRC 105244 / SMSP</strain>
    </source>
</reference>
<evidence type="ECO:0000313" key="6">
    <source>
        <dbReference type="Proteomes" id="UP000010824"/>
    </source>
</evidence>
<dbReference type="Proteomes" id="UP000010824">
    <property type="component" value="Chromosome"/>
</dbReference>
<dbReference type="OrthoDB" id="8523at2157"/>
<dbReference type="SUPFAM" id="SSF55785">
    <property type="entry name" value="PYP-like sensor domain (PAS domain)"/>
    <property type="match status" value="1"/>
</dbReference>
<dbReference type="Gene3D" id="1.10.287.950">
    <property type="entry name" value="Methyl-accepting chemotaxis protein"/>
    <property type="match status" value="1"/>
</dbReference>
<dbReference type="GO" id="GO:0006935">
    <property type="term" value="P:chemotaxis"/>
    <property type="evidence" value="ECO:0007669"/>
    <property type="project" value="InterPro"/>
</dbReference>
<dbReference type="eggNOG" id="arCOG02349">
    <property type="taxonomic scope" value="Archaea"/>
</dbReference>
<dbReference type="InterPro" id="IPR000014">
    <property type="entry name" value="PAS"/>
</dbReference>
<proteinExistence type="inferred from homology"/>